<keyword evidence="1 3" id="KW-0378">Hydrolase</keyword>
<dbReference type="InterPro" id="IPR016035">
    <property type="entry name" value="Acyl_Trfase/lysoPLipase"/>
</dbReference>
<reference evidence="5" key="2">
    <citation type="submission" date="2025-09" db="UniProtKB">
        <authorList>
            <consortium name="Ensembl"/>
        </authorList>
    </citation>
    <scope>IDENTIFICATION</scope>
</reference>
<dbReference type="Proteomes" id="UP000261520">
    <property type="component" value="Unplaced"/>
</dbReference>
<keyword evidence="6" id="KW-1185">Reference proteome</keyword>
<organism evidence="5 6">
    <name type="scientific">Periophthalmus magnuspinnatus</name>
    <dbReference type="NCBI Taxonomy" id="409849"/>
    <lineage>
        <taxon>Eukaryota</taxon>
        <taxon>Metazoa</taxon>
        <taxon>Chordata</taxon>
        <taxon>Craniata</taxon>
        <taxon>Vertebrata</taxon>
        <taxon>Euteleostomi</taxon>
        <taxon>Actinopterygii</taxon>
        <taxon>Neopterygii</taxon>
        <taxon>Teleostei</taxon>
        <taxon>Neoteleostei</taxon>
        <taxon>Acanthomorphata</taxon>
        <taxon>Gobiaria</taxon>
        <taxon>Gobiiformes</taxon>
        <taxon>Gobioidei</taxon>
        <taxon>Gobiidae</taxon>
        <taxon>Oxudercinae</taxon>
        <taxon>Periophthalmus</taxon>
    </lineage>
</organism>
<dbReference type="GO" id="GO:0005544">
    <property type="term" value="F:calcium-dependent phospholipid binding"/>
    <property type="evidence" value="ECO:0007669"/>
    <property type="project" value="TreeGrafter"/>
</dbReference>
<feature type="domain" description="PLA2c" evidence="4">
    <location>
        <begin position="5"/>
        <end position="105"/>
    </location>
</feature>
<dbReference type="GO" id="GO:0046475">
    <property type="term" value="P:glycerophospholipid catabolic process"/>
    <property type="evidence" value="ECO:0007669"/>
    <property type="project" value="TreeGrafter"/>
</dbReference>
<evidence type="ECO:0000313" key="5">
    <source>
        <dbReference type="Ensembl" id="ENSPMGP00000006064.1"/>
    </source>
</evidence>
<name>A0A3B3ZNL8_9GOBI</name>
<evidence type="ECO:0000256" key="3">
    <source>
        <dbReference type="PROSITE-ProRule" id="PRU00555"/>
    </source>
</evidence>
<dbReference type="SUPFAM" id="SSF52151">
    <property type="entry name" value="FabD/lysophospholipase-like"/>
    <property type="match status" value="1"/>
</dbReference>
<dbReference type="InterPro" id="IPR002642">
    <property type="entry name" value="LysoPLipase_cat_dom"/>
</dbReference>
<dbReference type="GO" id="GO:0005635">
    <property type="term" value="C:nuclear envelope"/>
    <property type="evidence" value="ECO:0007669"/>
    <property type="project" value="TreeGrafter"/>
</dbReference>
<evidence type="ECO:0000256" key="1">
    <source>
        <dbReference type="ARBA" id="ARBA00022801"/>
    </source>
</evidence>
<dbReference type="AlphaFoldDB" id="A0A3B3ZNL8"/>
<dbReference type="GO" id="GO:0005829">
    <property type="term" value="C:cytosol"/>
    <property type="evidence" value="ECO:0007669"/>
    <property type="project" value="TreeGrafter"/>
</dbReference>
<proteinExistence type="predicted"/>
<reference evidence="5" key="1">
    <citation type="submission" date="2025-08" db="UniProtKB">
        <authorList>
            <consortium name="Ensembl"/>
        </authorList>
    </citation>
    <scope>IDENTIFICATION</scope>
</reference>
<dbReference type="PANTHER" id="PTHR10728">
    <property type="entry name" value="CYTOSOLIC PHOSPHOLIPASE A2"/>
    <property type="match status" value="1"/>
</dbReference>
<dbReference type="PROSITE" id="PS51210">
    <property type="entry name" value="PLA2C"/>
    <property type="match status" value="1"/>
</dbReference>
<accession>A0A3B3ZNL8</accession>
<protein>
    <recommendedName>
        <fullName evidence="4">PLA2c domain-containing protein</fullName>
    </recommendedName>
</protein>
<keyword evidence="3" id="KW-0442">Lipid degradation</keyword>
<dbReference type="STRING" id="409849.ENSPMGP00000006064"/>
<evidence type="ECO:0000313" key="6">
    <source>
        <dbReference type="Proteomes" id="UP000261520"/>
    </source>
</evidence>
<dbReference type="PANTHER" id="PTHR10728:SF39">
    <property type="entry name" value="CYTOSOLIC PHOSPHOLIPASE A2 GAMMA"/>
    <property type="match status" value="1"/>
</dbReference>
<dbReference type="Gene3D" id="3.40.1090.10">
    <property type="entry name" value="Cytosolic phospholipase A2 catalytic domain"/>
    <property type="match status" value="3"/>
</dbReference>
<evidence type="ECO:0000259" key="4">
    <source>
        <dbReference type="PROSITE" id="PS51210"/>
    </source>
</evidence>
<dbReference type="Ensembl" id="ENSPMGT00000006441.1">
    <property type="protein sequence ID" value="ENSPMGP00000006064.1"/>
    <property type="gene ID" value="ENSPMGG00000005102.1"/>
</dbReference>
<sequence length="381" mass="42679">VFVFLCPQKSVRNGSSLCAGEQEYIQKRKQVSVQALRDLGLPCTVEEVPHIAFLASGGGQRAAVSLVGSLSQMSQDRLLDTVLYLGGVSGSTWSMAFLYSDPQWSRTLDSHMSSLLTANTVELELVLSWVHEKAQREEFSLTDVSFLTVVVMSPGQWFELTPHEAGFSELELFVETSALGNKFKGGVLLENRPEMDMIQLQGMCIHTGPFPFRGKLPIPAFLASTEHVHLMDGGLLVNVAYPSFLGQRRDIDLIIAPEYSAGNMFEVRKPFPQLDDKILEEEKDWPRDCYVFEGNDTAPTVVFMPLFNRRNCKGTHLKLPGPKPSGFSTFQKSYSPDMIKFLLETAQENMRNNKETLLREISKALQRRRARGQAGQVQPEQ</sequence>
<evidence type="ECO:0000256" key="2">
    <source>
        <dbReference type="ARBA" id="ARBA00023098"/>
    </source>
</evidence>
<dbReference type="GO" id="GO:0005654">
    <property type="term" value="C:nucleoplasm"/>
    <property type="evidence" value="ECO:0007669"/>
    <property type="project" value="TreeGrafter"/>
</dbReference>
<dbReference type="GO" id="GO:0047498">
    <property type="term" value="F:calcium-dependent phospholipase A2 activity"/>
    <property type="evidence" value="ECO:0007669"/>
    <property type="project" value="TreeGrafter"/>
</dbReference>
<keyword evidence="2 3" id="KW-0443">Lipid metabolism</keyword>
<dbReference type="GO" id="GO:0005509">
    <property type="term" value="F:calcium ion binding"/>
    <property type="evidence" value="ECO:0007669"/>
    <property type="project" value="TreeGrafter"/>
</dbReference>